<dbReference type="PANTHER" id="PTHR44329">
    <property type="entry name" value="SERINE/THREONINE-PROTEIN KINASE TNNI3K-RELATED"/>
    <property type="match status" value="1"/>
</dbReference>
<dbReference type="InterPro" id="IPR020635">
    <property type="entry name" value="Tyr_kinase_cat_dom"/>
</dbReference>
<comment type="caution">
    <text evidence="2">The sequence shown here is derived from an EMBL/GenBank/DDBJ whole genome shotgun (WGS) entry which is preliminary data.</text>
</comment>
<dbReference type="PANTHER" id="PTHR44329:SF214">
    <property type="entry name" value="PROTEIN KINASE DOMAIN-CONTAINING PROTEIN"/>
    <property type="match status" value="1"/>
</dbReference>
<dbReference type="EMBL" id="DAKRPA010000436">
    <property type="protein sequence ID" value="DAZ92450.1"/>
    <property type="molecule type" value="Genomic_DNA"/>
</dbReference>
<dbReference type="Pfam" id="PF07714">
    <property type="entry name" value="PK_Tyr_Ser-Thr"/>
    <property type="match status" value="1"/>
</dbReference>
<dbReference type="SUPFAM" id="SSF56112">
    <property type="entry name" value="Protein kinase-like (PK-like)"/>
    <property type="match status" value="1"/>
</dbReference>
<dbReference type="PROSITE" id="PS50011">
    <property type="entry name" value="PROTEIN_KINASE_DOM"/>
    <property type="match status" value="1"/>
</dbReference>
<keyword evidence="3" id="KW-1185">Reference proteome</keyword>
<dbReference type="InterPro" id="IPR008266">
    <property type="entry name" value="Tyr_kinase_AS"/>
</dbReference>
<dbReference type="InterPro" id="IPR011009">
    <property type="entry name" value="Kinase-like_dom_sf"/>
</dbReference>
<dbReference type="PIRSF" id="PIRSF000654">
    <property type="entry name" value="Integrin-linked_kinase"/>
    <property type="match status" value="1"/>
</dbReference>
<feature type="domain" description="Protein kinase" evidence="1">
    <location>
        <begin position="1"/>
        <end position="249"/>
    </location>
</feature>
<dbReference type="InterPro" id="IPR051681">
    <property type="entry name" value="Ser/Thr_Kinases-Pseudokinases"/>
</dbReference>
<evidence type="ECO:0000259" key="1">
    <source>
        <dbReference type="PROSITE" id="PS50011"/>
    </source>
</evidence>
<dbReference type="GO" id="GO:0005524">
    <property type="term" value="F:ATP binding"/>
    <property type="evidence" value="ECO:0007669"/>
    <property type="project" value="InterPro"/>
</dbReference>
<evidence type="ECO:0000313" key="3">
    <source>
        <dbReference type="Proteomes" id="UP001146120"/>
    </source>
</evidence>
<dbReference type="Proteomes" id="UP001146120">
    <property type="component" value="Unassembled WGS sequence"/>
</dbReference>
<evidence type="ECO:0000313" key="2">
    <source>
        <dbReference type="EMBL" id="DAZ92450.1"/>
    </source>
</evidence>
<reference evidence="2" key="2">
    <citation type="journal article" date="2023" name="Microbiol Resour">
        <title>Decontamination and Annotation of the Draft Genome Sequence of the Oomycete Lagenidium giganteum ARSEF 373.</title>
        <authorList>
            <person name="Morgan W.R."/>
            <person name="Tartar A."/>
        </authorList>
    </citation>
    <scope>NUCLEOTIDE SEQUENCE</scope>
    <source>
        <strain evidence="2">ARSEF 373</strain>
    </source>
</reference>
<sequence>MWKSYYNNTTVVFAKTLLQQNRHVEHEVALFVEEIKLSLTLSHPNIVYFLGVSWSSLDDLCLVMEHQMNGDLQSVLHSNGEQMAWAQHKLPMALGVARALMYLHGRPQQILHRDIRAKNVMLSKTFVPKLGEFGVSRHKVDETLSGGTGSEFWAAPEVLHGTRYSDKADVYSFGVLMNELDTCHMPYQNYRATMQPLQIIRGILDNSVELTFSDKCPSRVVAMARACLSPDPQERPRAHQVVNQLEQLMWAAQGR</sequence>
<dbReference type="SMART" id="SM00219">
    <property type="entry name" value="TyrKc"/>
    <property type="match status" value="1"/>
</dbReference>
<gene>
    <name evidence="2" type="ORF">N0F65_000234</name>
</gene>
<accession>A0AAV2YA24</accession>
<dbReference type="GO" id="GO:0004713">
    <property type="term" value="F:protein tyrosine kinase activity"/>
    <property type="evidence" value="ECO:0007669"/>
    <property type="project" value="InterPro"/>
</dbReference>
<proteinExistence type="predicted"/>
<dbReference type="Gene3D" id="1.10.510.10">
    <property type="entry name" value="Transferase(Phosphotransferase) domain 1"/>
    <property type="match status" value="1"/>
</dbReference>
<reference evidence="2" key="1">
    <citation type="submission" date="2022-11" db="EMBL/GenBank/DDBJ databases">
        <authorList>
            <person name="Morgan W.R."/>
            <person name="Tartar A."/>
        </authorList>
    </citation>
    <scope>NUCLEOTIDE SEQUENCE</scope>
    <source>
        <strain evidence="2">ARSEF 373</strain>
    </source>
</reference>
<name>A0AAV2YA24_9STRA</name>
<dbReference type="PROSITE" id="PS00109">
    <property type="entry name" value="PROTEIN_KINASE_TYR"/>
    <property type="match status" value="1"/>
</dbReference>
<protein>
    <recommendedName>
        <fullName evidence="1">Protein kinase domain-containing protein</fullName>
    </recommendedName>
</protein>
<dbReference type="InterPro" id="IPR001245">
    <property type="entry name" value="Ser-Thr/Tyr_kinase_cat_dom"/>
</dbReference>
<dbReference type="AlphaFoldDB" id="A0AAV2YA24"/>
<organism evidence="2 3">
    <name type="scientific">Lagenidium giganteum</name>
    <dbReference type="NCBI Taxonomy" id="4803"/>
    <lineage>
        <taxon>Eukaryota</taxon>
        <taxon>Sar</taxon>
        <taxon>Stramenopiles</taxon>
        <taxon>Oomycota</taxon>
        <taxon>Peronosporomycetes</taxon>
        <taxon>Pythiales</taxon>
        <taxon>Pythiaceae</taxon>
    </lineage>
</organism>
<dbReference type="InterPro" id="IPR000719">
    <property type="entry name" value="Prot_kinase_dom"/>
</dbReference>
<dbReference type="GO" id="GO:0004674">
    <property type="term" value="F:protein serine/threonine kinase activity"/>
    <property type="evidence" value="ECO:0007669"/>
    <property type="project" value="TreeGrafter"/>
</dbReference>